<dbReference type="Pfam" id="PF03663">
    <property type="entry name" value="Glyco_hydro_76"/>
    <property type="match status" value="2"/>
</dbReference>
<keyword evidence="6" id="KW-0325">Glycoprotein</keyword>
<feature type="region of interest" description="Disordered" evidence="8">
    <location>
        <begin position="297"/>
        <end position="327"/>
    </location>
</feature>
<evidence type="ECO:0000256" key="8">
    <source>
        <dbReference type="SAM" id="MobiDB-lite"/>
    </source>
</evidence>
<dbReference type="InterPro" id="IPR014480">
    <property type="entry name" value="Mannan-1_6-alpha_mannosidase"/>
</dbReference>
<keyword evidence="11" id="KW-1185">Reference proteome</keyword>
<dbReference type="GO" id="GO:0016052">
    <property type="term" value="P:carbohydrate catabolic process"/>
    <property type="evidence" value="ECO:0007669"/>
    <property type="project" value="InterPro"/>
</dbReference>
<evidence type="ECO:0000256" key="2">
    <source>
        <dbReference type="ARBA" id="ARBA00009699"/>
    </source>
</evidence>
<evidence type="ECO:0000313" key="11">
    <source>
        <dbReference type="Proteomes" id="UP000001699"/>
    </source>
</evidence>
<proteinExistence type="inferred from homology"/>
<dbReference type="GO" id="GO:0008496">
    <property type="term" value="F:mannan endo-1,6-alpha-mannosidase activity"/>
    <property type="evidence" value="ECO:0007669"/>
    <property type="project" value="UniProtKB-EC"/>
</dbReference>
<dbReference type="InterPro" id="IPR005198">
    <property type="entry name" value="Glyco_hydro_76"/>
</dbReference>
<evidence type="ECO:0000256" key="4">
    <source>
        <dbReference type="ARBA" id="ARBA00022729"/>
    </source>
</evidence>
<dbReference type="SUPFAM" id="SSF48208">
    <property type="entry name" value="Six-hairpin glycosidases"/>
    <property type="match status" value="1"/>
</dbReference>
<dbReference type="OrthoDB" id="4187847at2759"/>
<evidence type="ECO:0000256" key="9">
    <source>
        <dbReference type="SAM" id="Phobius"/>
    </source>
</evidence>
<dbReference type="VEuPathDB" id="FungiDB:AFUB_046360"/>
<keyword evidence="9" id="KW-0472">Membrane</keyword>
<dbReference type="Proteomes" id="UP000001699">
    <property type="component" value="Unassembled WGS sequence"/>
</dbReference>
<evidence type="ECO:0000313" key="10">
    <source>
        <dbReference type="EMBL" id="EDP53459.1"/>
    </source>
</evidence>
<reference evidence="10 11" key="1">
    <citation type="journal article" date="2008" name="PLoS Genet.">
        <title>Genomic islands in the pathogenic filamentous fungus Aspergillus fumigatus.</title>
        <authorList>
            <person name="Fedorova N.D."/>
            <person name="Khaldi N."/>
            <person name="Joardar V.S."/>
            <person name="Maiti R."/>
            <person name="Amedeo P."/>
            <person name="Anderson M.J."/>
            <person name="Crabtree J."/>
            <person name="Silva J.C."/>
            <person name="Badger J.H."/>
            <person name="Albarraq A."/>
            <person name="Angiuoli S."/>
            <person name="Bussey H."/>
            <person name="Bowyer P."/>
            <person name="Cotty P.J."/>
            <person name="Dyer P.S."/>
            <person name="Egan A."/>
            <person name="Galens K."/>
            <person name="Fraser-Liggett C.M."/>
            <person name="Haas B.J."/>
            <person name="Inman J.M."/>
            <person name="Kent R."/>
            <person name="Lemieux S."/>
            <person name="Malavazi I."/>
            <person name="Orvis J."/>
            <person name="Roemer T."/>
            <person name="Ronning C.M."/>
            <person name="Sundaram J.P."/>
            <person name="Sutton G."/>
            <person name="Turner G."/>
            <person name="Venter J.C."/>
            <person name="White O.R."/>
            <person name="Whitty B.R."/>
            <person name="Youngman P."/>
            <person name="Wolfe K.H."/>
            <person name="Goldman G.H."/>
            <person name="Wortman J.R."/>
            <person name="Jiang B."/>
            <person name="Denning D.W."/>
            <person name="Nierman W.C."/>
        </authorList>
    </citation>
    <scope>NUCLEOTIDE SEQUENCE [LARGE SCALE GENOMIC DNA]</scope>
    <source>
        <strain evidence="11">CBS 144.89 / FGSC A1163 / CEA10</strain>
    </source>
</reference>
<protein>
    <recommendedName>
        <fullName evidence="3">mannan endo-1,6-alpha-mannosidase</fullName>
        <ecNumber evidence="3">3.2.1.101</ecNumber>
    </recommendedName>
</protein>
<dbReference type="PANTHER" id="PTHR12145:SF37">
    <property type="entry name" value="MANNAN ENDO-1,6-ALPHA-MANNOSIDASE"/>
    <property type="match status" value="1"/>
</dbReference>
<evidence type="ECO:0000256" key="6">
    <source>
        <dbReference type="ARBA" id="ARBA00023180"/>
    </source>
</evidence>
<evidence type="ECO:0000256" key="3">
    <source>
        <dbReference type="ARBA" id="ARBA00012350"/>
    </source>
</evidence>
<dbReference type="InterPro" id="IPR008928">
    <property type="entry name" value="6-hairpin_glycosidase_sf"/>
</dbReference>
<evidence type="ECO:0000256" key="1">
    <source>
        <dbReference type="ARBA" id="ARBA00001452"/>
    </source>
</evidence>
<organism evidence="10 11">
    <name type="scientific">Aspergillus fumigatus (strain CBS 144.89 / FGSC A1163 / CEA10)</name>
    <name type="common">Neosartorya fumigata</name>
    <dbReference type="NCBI Taxonomy" id="451804"/>
    <lineage>
        <taxon>Eukaryota</taxon>
        <taxon>Fungi</taxon>
        <taxon>Dikarya</taxon>
        <taxon>Ascomycota</taxon>
        <taxon>Pezizomycotina</taxon>
        <taxon>Eurotiomycetes</taxon>
        <taxon>Eurotiomycetidae</taxon>
        <taxon>Eurotiales</taxon>
        <taxon>Aspergillaceae</taxon>
        <taxon>Aspergillus</taxon>
        <taxon>Aspergillus subgen. Fumigati</taxon>
    </lineage>
</organism>
<dbReference type="PhylomeDB" id="B0Y0I9"/>
<dbReference type="PANTHER" id="PTHR12145">
    <property type="entry name" value="MANNAN ENDO-1,6-ALPHA-MANNOSIDASE DCW1"/>
    <property type="match status" value="1"/>
</dbReference>
<dbReference type="EMBL" id="DS499596">
    <property type="protein sequence ID" value="EDP53459.1"/>
    <property type="molecule type" value="Genomic_DNA"/>
</dbReference>
<evidence type="ECO:0000256" key="5">
    <source>
        <dbReference type="ARBA" id="ARBA00022801"/>
    </source>
</evidence>
<gene>
    <name evidence="10" type="ORF">AFUB_046360</name>
</gene>
<keyword evidence="9" id="KW-0812">Transmembrane</keyword>
<keyword evidence="7" id="KW-0326">Glycosidase</keyword>
<feature type="transmembrane region" description="Helical" evidence="9">
    <location>
        <begin position="336"/>
        <end position="356"/>
    </location>
</feature>
<feature type="compositionally biased region" description="Low complexity" evidence="8">
    <location>
        <begin position="298"/>
        <end position="312"/>
    </location>
</feature>
<keyword evidence="4" id="KW-0732">Signal</keyword>
<comment type="catalytic activity">
    <reaction evidence="1">
        <text>Random hydrolysis of (1-&gt;6)-alpha-D-mannosidic linkages in unbranched (1-&gt;6)-mannans.</text>
        <dbReference type="EC" id="3.2.1.101"/>
    </reaction>
</comment>
<dbReference type="EC" id="3.2.1.101" evidence="3"/>
<name>B0Y0I9_ASPFC</name>
<sequence length="359" mass="39142">MSYYHGNESGQIPGAFPTKWWEGSALFMAMLQYQYFTGDHTYNSDVSLGLQWQAGDGDYMPSNYSSYLGNDDQMFWGLAAMLAAELQFPDRSEGYSWLSLAQGVYNTQVDRWDTSTCGGGLRWQIYTYQAGYTMKNAISNGGLFQLAARLARYTNNHTYYEWAEKTNGTNSKWATAVDGLLNNTLDIFFPAKYGGNIMSEVLCEPNEVCNDNEILFKGLVTSWLAFTALLVPSTYDRILPKLQGSAVAAGATCTGNGNNSCGVRWYTSKWDGWTGMEEQISVTDVLSVSLITTKHKGPVTSTTGGNSTSNPTAGLGDKSGQTTPTRKITMGDKAGASILTIGLVVGWVSLIAFMIIGGK</sequence>
<evidence type="ECO:0000256" key="7">
    <source>
        <dbReference type="ARBA" id="ARBA00023295"/>
    </source>
</evidence>
<keyword evidence="9" id="KW-1133">Transmembrane helix</keyword>
<comment type="similarity">
    <text evidence="2">Belongs to the glycosyl hydrolase 76 family.</text>
</comment>
<dbReference type="Gene3D" id="1.50.10.20">
    <property type="match status" value="1"/>
</dbReference>
<accession>B0Y0I9</accession>
<dbReference type="GO" id="GO:0009272">
    <property type="term" value="P:fungal-type cell wall biogenesis"/>
    <property type="evidence" value="ECO:0007669"/>
    <property type="project" value="TreeGrafter"/>
</dbReference>
<dbReference type="HOGENOM" id="CLU_025694_1_1_1"/>
<dbReference type="AlphaFoldDB" id="B0Y0I9"/>
<keyword evidence="5 10" id="KW-0378">Hydrolase</keyword>